<feature type="chain" id="PRO_5003682921" evidence="1">
    <location>
        <begin position="25"/>
        <end position="120"/>
    </location>
</feature>
<dbReference type="KEGG" id="tvi:Thivi_0688"/>
<dbReference type="EMBL" id="CP003154">
    <property type="protein sequence ID" value="AFL72742.1"/>
    <property type="molecule type" value="Genomic_DNA"/>
</dbReference>
<accession>I3Y6X4</accession>
<sequence length="120" mass="13334">MTQAPTSRYALLATVALIAGCASSGPVGPARPVHTPSEAGHLTLLRDGSLVGLWAPMRVRLDQDDLFRLGRNQQVSLQLDPGDYLLEYSIGFNNCSRVIHLKPRQVFRLRLLPNCMMYEE</sequence>
<gene>
    <name evidence="2" type="ordered locus">Thivi_0688</name>
</gene>
<name>I3Y6X4_THIV6</name>
<dbReference type="STRING" id="765911.Thivi_0688"/>
<dbReference type="AlphaFoldDB" id="I3Y6X4"/>
<dbReference type="HOGENOM" id="CLU_2048674_0_0_6"/>
<evidence type="ECO:0000313" key="3">
    <source>
        <dbReference type="Proteomes" id="UP000006062"/>
    </source>
</evidence>
<dbReference type="eggNOG" id="ENOG5034BY9">
    <property type="taxonomic scope" value="Bacteria"/>
</dbReference>
<protein>
    <submittedName>
        <fullName evidence="2">Uncharacterized protein</fullName>
    </submittedName>
</protein>
<feature type="signal peptide" evidence="1">
    <location>
        <begin position="1"/>
        <end position="24"/>
    </location>
</feature>
<evidence type="ECO:0000256" key="1">
    <source>
        <dbReference type="SAM" id="SignalP"/>
    </source>
</evidence>
<keyword evidence="1" id="KW-0732">Signal</keyword>
<proteinExistence type="predicted"/>
<dbReference type="OrthoDB" id="5772555at2"/>
<reference evidence="2 3" key="1">
    <citation type="submission" date="2012-06" db="EMBL/GenBank/DDBJ databases">
        <title>Complete sequence of Thiocystis violascens DSM 198.</title>
        <authorList>
            <consortium name="US DOE Joint Genome Institute"/>
            <person name="Lucas S."/>
            <person name="Han J."/>
            <person name="Lapidus A."/>
            <person name="Cheng J.-F."/>
            <person name="Goodwin L."/>
            <person name="Pitluck S."/>
            <person name="Peters L."/>
            <person name="Ovchinnikova G."/>
            <person name="Teshima H."/>
            <person name="Detter J.C."/>
            <person name="Han C."/>
            <person name="Tapia R."/>
            <person name="Land M."/>
            <person name="Hauser L."/>
            <person name="Kyrpides N."/>
            <person name="Ivanova N."/>
            <person name="Pagani I."/>
            <person name="Vogl K."/>
            <person name="Liu Z."/>
            <person name="Frigaard N.-U."/>
            <person name="Bryant D."/>
            <person name="Woyke T."/>
        </authorList>
    </citation>
    <scope>NUCLEOTIDE SEQUENCE [LARGE SCALE GENOMIC DNA]</scope>
    <source>
        <strain evidence="3">ATCC 17096 / DSM 198 / 6111</strain>
    </source>
</reference>
<evidence type="ECO:0000313" key="2">
    <source>
        <dbReference type="EMBL" id="AFL72742.1"/>
    </source>
</evidence>
<dbReference type="Proteomes" id="UP000006062">
    <property type="component" value="Chromosome"/>
</dbReference>
<keyword evidence="3" id="KW-1185">Reference proteome</keyword>
<organism evidence="2 3">
    <name type="scientific">Thiocystis violascens (strain ATCC 17096 / DSM 198 / 6111)</name>
    <name type="common">Chromatium violascens</name>
    <dbReference type="NCBI Taxonomy" id="765911"/>
    <lineage>
        <taxon>Bacteria</taxon>
        <taxon>Pseudomonadati</taxon>
        <taxon>Pseudomonadota</taxon>
        <taxon>Gammaproteobacteria</taxon>
        <taxon>Chromatiales</taxon>
        <taxon>Chromatiaceae</taxon>
        <taxon>Thiocystis</taxon>
    </lineage>
</organism>
<dbReference type="RefSeq" id="WP_014777236.1">
    <property type="nucleotide sequence ID" value="NC_018012.1"/>
</dbReference>